<sequence>MIQSGLVTPSLLAAVRPIAITSTGVEAENMGLVALLLFLAGAAVLVIVRRRGLKSPPLTMARPAHHRHAANRNPAGRKVWTHRTPAGARTGIGHRHQAPVRPHPEP</sequence>
<organism evidence="3 4">
    <name type="scientific">Cryobacterium tagatosivorans</name>
    <dbReference type="NCBI Taxonomy" id="1259199"/>
    <lineage>
        <taxon>Bacteria</taxon>
        <taxon>Bacillati</taxon>
        <taxon>Actinomycetota</taxon>
        <taxon>Actinomycetes</taxon>
        <taxon>Micrococcales</taxon>
        <taxon>Microbacteriaceae</taxon>
        <taxon>Cryobacterium</taxon>
    </lineage>
</organism>
<keyword evidence="2" id="KW-0472">Membrane</keyword>
<dbReference type="Proteomes" id="UP000297866">
    <property type="component" value="Unassembled WGS sequence"/>
</dbReference>
<keyword evidence="4" id="KW-1185">Reference proteome</keyword>
<keyword evidence="2" id="KW-0812">Transmembrane</keyword>
<keyword evidence="2" id="KW-1133">Transmembrane helix</keyword>
<dbReference type="RefSeq" id="WP_134493220.1">
    <property type="nucleotide sequence ID" value="NZ_SOEZ01000079.1"/>
</dbReference>
<gene>
    <name evidence="3" type="ORF">E3O23_17320</name>
</gene>
<evidence type="ECO:0000256" key="1">
    <source>
        <dbReference type="SAM" id="MobiDB-lite"/>
    </source>
</evidence>
<reference evidence="3 4" key="1">
    <citation type="submission" date="2019-03" db="EMBL/GenBank/DDBJ databases">
        <title>Genomics of glacier-inhabiting Cryobacterium strains.</title>
        <authorList>
            <person name="Liu Q."/>
            <person name="Xin Y.-H."/>
        </authorList>
    </citation>
    <scope>NUCLEOTIDE SEQUENCE [LARGE SCALE GENOMIC DNA]</scope>
    <source>
        <strain evidence="3 4">Sr47</strain>
    </source>
</reference>
<feature type="region of interest" description="Disordered" evidence="1">
    <location>
        <begin position="56"/>
        <end position="106"/>
    </location>
</feature>
<dbReference type="AlphaFoldDB" id="A0A4R8UB08"/>
<evidence type="ECO:0000313" key="3">
    <source>
        <dbReference type="EMBL" id="TFB46541.1"/>
    </source>
</evidence>
<feature type="transmembrane region" description="Helical" evidence="2">
    <location>
        <begin position="29"/>
        <end position="48"/>
    </location>
</feature>
<name>A0A4R8UB08_9MICO</name>
<protein>
    <submittedName>
        <fullName evidence="3">Uncharacterized protein</fullName>
    </submittedName>
</protein>
<accession>A0A4R8UB08</accession>
<comment type="caution">
    <text evidence="3">The sequence shown here is derived from an EMBL/GenBank/DDBJ whole genome shotgun (WGS) entry which is preliminary data.</text>
</comment>
<proteinExistence type="predicted"/>
<evidence type="ECO:0000256" key="2">
    <source>
        <dbReference type="SAM" id="Phobius"/>
    </source>
</evidence>
<dbReference type="EMBL" id="SOEZ01000079">
    <property type="protein sequence ID" value="TFB46541.1"/>
    <property type="molecule type" value="Genomic_DNA"/>
</dbReference>
<evidence type="ECO:0000313" key="4">
    <source>
        <dbReference type="Proteomes" id="UP000297866"/>
    </source>
</evidence>